<dbReference type="RefSeq" id="WP_156185958.1">
    <property type="nucleotide sequence ID" value="NZ_JACHEK010000005.1"/>
</dbReference>
<name>A0A841K245_9BACT</name>
<sequence length="85" mass="9500">MKQKGTWLHIDEKPVAEIASFDLHGSTIILSGHSEFGDPPVAGNELRSMLISIHRGGWRRLKVLVSLFSQDINGWTLHLEPPSRS</sequence>
<dbReference type="AlphaFoldDB" id="A0A841K245"/>
<evidence type="ECO:0000313" key="1">
    <source>
        <dbReference type="EMBL" id="MBB6144718.1"/>
    </source>
</evidence>
<organism evidence="1 2">
    <name type="scientific">Silvibacterium bohemicum</name>
    <dbReference type="NCBI Taxonomy" id="1577686"/>
    <lineage>
        <taxon>Bacteria</taxon>
        <taxon>Pseudomonadati</taxon>
        <taxon>Acidobacteriota</taxon>
        <taxon>Terriglobia</taxon>
        <taxon>Terriglobales</taxon>
        <taxon>Acidobacteriaceae</taxon>
        <taxon>Silvibacterium</taxon>
    </lineage>
</organism>
<proteinExistence type="predicted"/>
<accession>A0A841K245</accession>
<dbReference type="Proteomes" id="UP000538666">
    <property type="component" value="Unassembled WGS sequence"/>
</dbReference>
<comment type="caution">
    <text evidence="1">The sequence shown here is derived from an EMBL/GenBank/DDBJ whole genome shotgun (WGS) entry which is preliminary data.</text>
</comment>
<reference evidence="1 2" key="1">
    <citation type="submission" date="2020-08" db="EMBL/GenBank/DDBJ databases">
        <title>Genomic Encyclopedia of Type Strains, Phase IV (KMG-IV): sequencing the most valuable type-strain genomes for metagenomic binning, comparative biology and taxonomic classification.</title>
        <authorList>
            <person name="Goeker M."/>
        </authorList>
    </citation>
    <scope>NUCLEOTIDE SEQUENCE [LARGE SCALE GENOMIC DNA]</scope>
    <source>
        <strain evidence="1 2">DSM 103733</strain>
    </source>
</reference>
<dbReference type="EMBL" id="JACHEK010000005">
    <property type="protein sequence ID" value="MBB6144718.1"/>
    <property type="molecule type" value="Genomic_DNA"/>
</dbReference>
<gene>
    <name evidence="1" type="ORF">HNQ77_002674</name>
</gene>
<protein>
    <submittedName>
        <fullName evidence="1">Uncharacterized protein</fullName>
    </submittedName>
</protein>
<keyword evidence="2" id="KW-1185">Reference proteome</keyword>
<evidence type="ECO:0000313" key="2">
    <source>
        <dbReference type="Proteomes" id="UP000538666"/>
    </source>
</evidence>